<dbReference type="AlphaFoldDB" id="A0A2R3IW76"/>
<dbReference type="EMBL" id="CP027169">
    <property type="protein sequence ID" value="AVK06178.1"/>
    <property type="molecule type" value="Genomic_DNA"/>
</dbReference>
<dbReference type="Gene3D" id="3.90.960.10">
    <property type="entry name" value="YbaK/aminoacyl-tRNA synthetase-associated domain"/>
    <property type="match status" value="1"/>
</dbReference>
<accession>A0A2R3IW76</accession>
<evidence type="ECO:0000313" key="3">
    <source>
        <dbReference type="Proteomes" id="UP000238390"/>
    </source>
</evidence>
<keyword evidence="3" id="KW-1185">Reference proteome</keyword>
<evidence type="ECO:0000313" key="2">
    <source>
        <dbReference type="EMBL" id="AVK06178.1"/>
    </source>
</evidence>
<organism evidence="2 3">
    <name type="scientific">Pseudomonas paraeruginosa</name>
    <dbReference type="NCBI Taxonomy" id="2994495"/>
    <lineage>
        <taxon>Bacteria</taxon>
        <taxon>Pseudomonadati</taxon>
        <taxon>Pseudomonadota</taxon>
        <taxon>Gammaproteobacteria</taxon>
        <taxon>Pseudomonadales</taxon>
        <taxon>Pseudomonadaceae</taxon>
        <taxon>Pseudomonas</taxon>
    </lineage>
</organism>
<dbReference type="InterPro" id="IPR036754">
    <property type="entry name" value="YbaK/aa-tRNA-synt-asso_dom_sf"/>
</dbReference>
<sequence length="93" mass="9686">MHERHGLPLRSRPSVELRVFAAREVAAELAGMQFGGITAFGLSEGMPLLVDAAALERPLAEMGAGIRGTKLLLSPELLKGPPGVVVAELSEAG</sequence>
<proteinExistence type="predicted"/>
<feature type="domain" description="YbaK/aminoacyl-tRNA synthetase-associated" evidence="1">
    <location>
        <begin position="20"/>
        <end position="78"/>
    </location>
</feature>
<evidence type="ECO:0000259" key="1">
    <source>
        <dbReference type="Pfam" id="PF04073"/>
    </source>
</evidence>
<dbReference type="InterPro" id="IPR007214">
    <property type="entry name" value="YbaK/aa-tRNA-synth-assoc-dom"/>
</dbReference>
<dbReference type="SUPFAM" id="SSF55826">
    <property type="entry name" value="YbaK/ProRS associated domain"/>
    <property type="match status" value="1"/>
</dbReference>
<dbReference type="GO" id="GO:0002161">
    <property type="term" value="F:aminoacyl-tRNA deacylase activity"/>
    <property type="evidence" value="ECO:0007669"/>
    <property type="project" value="InterPro"/>
</dbReference>
<protein>
    <submittedName>
        <fullName evidence="2">YbaK / prolyl-tRNA synthetases associated domain protein</fullName>
    </submittedName>
</protein>
<name>A0A2R3IW76_9PSED</name>
<dbReference type="Pfam" id="PF04073">
    <property type="entry name" value="tRNA_edit"/>
    <property type="match status" value="1"/>
</dbReference>
<reference evidence="2 3" key="1">
    <citation type="submission" date="2018-02" db="EMBL/GenBank/DDBJ databases">
        <title>FDA/CDC Antimicrobial Resistant Isolate Bank Genome Sequencing.</title>
        <authorList>
            <person name="Benahmed F.H."/>
            <person name="Lutgring J.D."/>
            <person name="Yoo B."/>
            <person name="Machado M."/>
            <person name="Brown A."/>
            <person name="McAllister G."/>
            <person name="Perry A."/>
            <person name="Halpin A.L."/>
            <person name="Vavikolanu K."/>
            <person name="Ott S."/>
            <person name="Zhao X."/>
            <person name="Tallon L.J."/>
            <person name="Sadzewicz L."/>
            <person name="Aluvathingal J."/>
            <person name="Nadendla S."/>
            <person name="Voskania-kordi A."/>
            <person name="Simonyan V."/>
            <person name="Patel J."/>
            <person name="Shawar R.M."/>
        </authorList>
    </citation>
    <scope>NUCLEOTIDE SEQUENCE [LARGE SCALE GENOMIC DNA]</scope>
    <source>
        <strain evidence="2 3">AR_0356</strain>
    </source>
</reference>
<dbReference type="Proteomes" id="UP000238390">
    <property type="component" value="Chromosome"/>
</dbReference>
<gene>
    <name evidence="2" type="ORF">CSB93_4204</name>
</gene>